<dbReference type="SUPFAM" id="SSF50249">
    <property type="entry name" value="Nucleic acid-binding proteins"/>
    <property type="match status" value="1"/>
</dbReference>
<dbReference type="PANTHER" id="PTHR33991">
    <property type="entry name" value="DNA REPAIR PROTEIN RECO"/>
    <property type="match status" value="1"/>
</dbReference>
<dbReference type="Proteomes" id="UP000033966">
    <property type="component" value="Unassembled WGS sequence"/>
</dbReference>
<keyword evidence="2" id="KW-0233">DNA recombination</keyword>
<dbReference type="InterPro" id="IPR012340">
    <property type="entry name" value="NA-bd_OB-fold"/>
</dbReference>
<reference evidence="5 6" key="1">
    <citation type="journal article" date="2015" name="Nature">
        <title>rRNA introns, odd ribosomes, and small enigmatic genomes across a large radiation of phyla.</title>
        <authorList>
            <person name="Brown C.T."/>
            <person name="Hug L.A."/>
            <person name="Thomas B.C."/>
            <person name="Sharon I."/>
            <person name="Castelle C.J."/>
            <person name="Singh A."/>
            <person name="Wilkins M.J."/>
            <person name="Williams K.H."/>
            <person name="Banfield J.F."/>
        </authorList>
    </citation>
    <scope>NUCLEOTIDE SEQUENCE [LARGE SCALE GENOMIC DNA]</scope>
</reference>
<dbReference type="InterPro" id="IPR037278">
    <property type="entry name" value="ARFGAP/RecO"/>
</dbReference>
<protein>
    <recommendedName>
        <fullName evidence="4">DNA replication/recombination mediator RecO N-terminal domain-containing protein</fullName>
    </recommendedName>
</protein>
<feature type="domain" description="DNA replication/recombination mediator RecO N-terminal" evidence="4">
    <location>
        <begin position="1"/>
        <end position="66"/>
    </location>
</feature>
<dbReference type="GO" id="GO:0006310">
    <property type="term" value="P:DNA recombination"/>
    <property type="evidence" value="ECO:0007669"/>
    <property type="project" value="UniProtKB-KW"/>
</dbReference>
<name>A0A0G1L8N5_9BACT</name>
<sequence length="178" mass="20641">MQEHVTEAMVLETMPRGEYDREAVLYTKKLGIIEVFTISSRKPTSKFSPHLDILNLVTVRLVEKNRITVTDALTIDRFDLIRRNPALRLRALELLYLVRSLAPRFMGESEVWDELVSQFSKGVFDLHPFLHFFGYERTHAHCAVCDASAPNFFSVRDHAFFCSRCGSQFPRNELIYLV</sequence>
<dbReference type="Pfam" id="PF11967">
    <property type="entry name" value="RecO_N"/>
    <property type="match status" value="1"/>
</dbReference>
<dbReference type="GO" id="GO:0043590">
    <property type="term" value="C:bacterial nucleoid"/>
    <property type="evidence" value="ECO:0007669"/>
    <property type="project" value="TreeGrafter"/>
</dbReference>
<dbReference type="Gene3D" id="2.40.50.140">
    <property type="entry name" value="Nucleic acid-binding proteins"/>
    <property type="match status" value="1"/>
</dbReference>
<dbReference type="GO" id="GO:0006302">
    <property type="term" value="P:double-strand break repair"/>
    <property type="evidence" value="ECO:0007669"/>
    <property type="project" value="TreeGrafter"/>
</dbReference>
<dbReference type="PANTHER" id="PTHR33991:SF1">
    <property type="entry name" value="DNA REPAIR PROTEIN RECO"/>
    <property type="match status" value="1"/>
</dbReference>
<dbReference type="SUPFAM" id="SSF57863">
    <property type="entry name" value="ArfGap/RecO-like zinc finger"/>
    <property type="match status" value="1"/>
</dbReference>
<proteinExistence type="predicted"/>
<keyword evidence="3" id="KW-0234">DNA repair</keyword>
<evidence type="ECO:0000313" key="5">
    <source>
        <dbReference type="EMBL" id="KKT92225.1"/>
    </source>
</evidence>
<organism evidence="5 6">
    <name type="scientific">Candidatus Jorgensenbacteria bacterium GW2011_GWA2_45_13</name>
    <dbReference type="NCBI Taxonomy" id="1618662"/>
    <lineage>
        <taxon>Bacteria</taxon>
        <taxon>Candidatus Joergenseniibacteriota</taxon>
    </lineage>
</organism>
<dbReference type="InterPro" id="IPR003717">
    <property type="entry name" value="RecO"/>
</dbReference>
<evidence type="ECO:0000256" key="3">
    <source>
        <dbReference type="ARBA" id="ARBA00023204"/>
    </source>
</evidence>
<evidence type="ECO:0000256" key="2">
    <source>
        <dbReference type="ARBA" id="ARBA00023172"/>
    </source>
</evidence>
<dbReference type="AlphaFoldDB" id="A0A0G1L8N5"/>
<evidence type="ECO:0000256" key="1">
    <source>
        <dbReference type="ARBA" id="ARBA00022763"/>
    </source>
</evidence>
<dbReference type="EMBL" id="LCKF01000004">
    <property type="protein sequence ID" value="KKT92225.1"/>
    <property type="molecule type" value="Genomic_DNA"/>
</dbReference>
<accession>A0A0G1L8N5</accession>
<evidence type="ECO:0000259" key="4">
    <source>
        <dbReference type="Pfam" id="PF11967"/>
    </source>
</evidence>
<comment type="caution">
    <text evidence="5">The sequence shown here is derived from an EMBL/GenBank/DDBJ whole genome shotgun (WGS) entry which is preliminary data.</text>
</comment>
<keyword evidence="1" id="KW-0227">DNA damage</keyword>
<dbReference type="InterPro" id="IPR022572">
    <property type="entry name" value="DNA_rep/recomb_RecO_N"/>
</dbReference>
<gene>
    <name evidence="5" type="ORF">UW92_C0004G0008</name>
</gene>
<evidence type="ECO:0000313" key="6">
    <source>
        <dbReference type="Proteomes" id="UP000033966"/>
    </source>
</evidence>